<feature type="transmembrane region" description="Helical" evidence="1">
    <location>
        <begin position="12"/>
        <end position="32"/>
    </location>
</feature>
<dbReference type="EMBL" id="LAZR01024427">
    <property type="protein sequence ID" value="KKL75164.1"/>
    <property type="molecule type" value="Genomic_DNA"/>
</dbReference>
<keyword evidence="1" id="KW-0472">Membrane</keyword>
<reference evidence="2" key="1">
    <citation type="journal article" date="2015" name="Nature">
        <title>Complex archaea that bridge the gap between prokaryotes and eukaryotes.</title>
        <authorList>
            <person name="Spang A."/>
            <person name="Saw J.H."/>
            <person name="Jorgensen S.L."/>
            <person name="Zaremba-Niedzwiedzka K."/>
            <person name="Martijn J."/>
            <person name="Lind A.E."/>
            <person name="van Eijk R."/>
            <person name="Schleper C."/>
            <person name="Guy L."/>
            <person name="Ettema T.J."/>
        </authorList>
    </citation>
    <scope>NUCLEOTIDE SEQUENCE</scope>
</reference>
<feature type="non-terminal residue" evidence="2">
    <location>
        <position position="173"/>
    </location>
</feature>
<gene>
    <name evidence="2" type="ORF">LCGC14_2057610</name>
</gene>
<evidence type="ECO:0000313" key="2">
    <source>
        <dbReference type="EMBL" id="KKL75164.1"/>
    </source>
</evidence>
<name>A0A0F9EM81_9ZZZZ</name>
<proteinExistence type="predicted"/>
<keyword evidence="1" id="KW-0812">Transmembrane</keyword>
<keyword evidence="1" id="KW-1133">Transmembrane helix</keyword>
<sequence length="173" mass="19532">MIDKSRDEGATCIITGVYFVYWLLVSQSTFLVGSRKEEFVDKAGDPKTLFAKIVYLNEHLPLSLRVADAIKTHMHYENPENGSVIDGEATNESFGAGARNLSVMLDEFGRVDYSIAQRIRETLSDTTDCVIYNSTHFYGRGHPFAKLRYSGKVSVIVLPWWKNPVKNEGLYKS</sequence>
<comment type="caution">
    <text evidence="2">The sequence shown here is derived from an EMBL/GenBank/DDBJ whole genome shotgun (WGS) entry which is preliminary data.</text>
</comment>
<dbReference type="InterPro" id="IPR027417">
    <property type="entry name" value="P-loop_NTPase"/>
</dbReference>
<accession>A0A0F9EM81</accession>
<dbReference type="AlphaFoldDB" id="A0A0F9EM81"/>
<organism evidence="2">
    <name type="scientific">marine sediment metagenome</name>
    <dbReference type="NCBI Taxonomy" id="412755"/>
    <lineage>
        <taxon>unclassified sequences</taxon>
        <taxon>metagenomes</taxon>
        <taxon>ecological metagenomes</taxon>
    </lineage>
</organism>
<evidence type="ECO:0000256" key="1">
    <source>
        <dbReference type="SAM" id="Phobius"/>
    </source>
</evidence>
<dbReference type="Gene3D" id="3.40.50.300">
    <property type="entry name" value="P-loop containing nucleotide triphosphate hydrolases"/>
    <property type="match status" value="1"/>
</dbReference>
<protein>
    <submittedName>
        <fullName evidence="2">Uncharacterized protein</fullName>
    </submittedName>
</protein>